<gene>
    <name evidence="2" type="ORF">CRENBAI_025510</name>
</gene>
<feature type="compositionally biased region" description="Basic and acidic residues" evidence="1">
    <location>
        <begin position="30"/>
        <end position="41"/>
    </location>
</feature>
<evidence type="ECO:0000256" key="1">
    <source>
        <dbReference type="SAM" id="MobiDB-lite"/>
    </source>
</evidence>
<feature type="region of interest" description="Disordered" evidence="1">
    <location>
        <begin position="1"/>
        <end position="97"/>
    </location>
</feature>
<dbReference type="Proteomes" id="UP001311232">
    <property type="component" value="Unassembled WGS sequence"/>
</dbReference>
<reference evidence="2 3" key="1">
    <citation type="submission" date="2021-06" db="EMBL/GenBank/DDBJ databases">
        <authorList>
            <person name="Palmer J.M."/>
        </authorList>
    </citation>
    <scope>NUCLEOTIDE SEQUENCE [LARGE SCALE GENOMIC DNA]</scope>
    <source>
        <strain evidence="2 3">MEX-2019</strain>
        <tissue evidence="2">Muscle</tissue>
    </source>
</reference>
<dbReference type="AlphaFoldDB" id="A0AAV9S315"/>
<comment type="caution">
    <text evidence="2">The sequence shown here is derived from an EMBL/GenBank/DDBJ whole genome shotgun (WGS) entry which is preliminary data.</text>
</comment>
<feature type="compositionally biased region" description="Polar residues" evidence="1">
    <location>
        <begin position="58"/>
        <end position="68"/>
    </location>
</feature>
<proteinExistence type="predicted"/>
<evidence type="ECO:0000313" key="2">
    <source>
        <dbReference type="EMBL" id="KAK5615565.1"/>
    </source>
</evidence>
<organism evidence="2 3">
    <name type="scientific">Crenichthys baileyi</name>
    <name type="common">White River springfish</name>
    <dbReference type="NCBI Taxonomy" id="28760"/>
    <lineage>
        <taxon>Eukaryota</taxon>
        <taxon>Metazoa</taxon>
        <taxon>Chordata</taxon>
        <taxon>Craniata</taxon>
        <taxon>Vertebrata</taxon>
        <taxon>Euteleostomi</taxon>
        <taxon>Actinopterygii</taxon>
        <taxon>Neopterygii</taxon>
        <taxon>Teleostei</taxon>
        <taxon>Neoteleostei</taxon>
        <taxon>Acanthomorphata</taxon>
        <taxon>Ovalentaria</taxon>
        <taxon>Atherinomorphae</taxon>
        <taxon>Cyprinodontiformes</taxon>
        <taxon>Goodeidae</taxon>
        <taxon>Crenichthys</taxon>
    </lineage>
</organism>
<evidence type="ECO:0000313" key="3">
    <source>
        <dbReference type="Proteomes" id="UP001311232"/>
    </source>
</evidence>
<name>A0AAV9S315_9TELE</name>
<accession>A0AAV9S315</accession>
<protein>
    <submittedName>
        <fullName evidence="2">Uncharacterized protein</fullName>
    </submittedName>
</protein>
<sequence length="194" mass="20863">MESPGGPLFKQPDQGNTKKAGYLRIYPRPGKAETKERDSDPSHPWGNTQPGDPELEGQTKQTHPQHTAASPAGQSRVRERPCPSQRRCGDSQARPCAGGELDTILVDISSTPAFKAQAPSTQEKVTFQVPKSQPKAYGAQGREGPALPFLGASVPYDLLSLIEGILDMSLSTRTQSMFAMGGPTRLHLSPETSL</sequence>
<keyword evidence="3" id="KW-1185">Reference proteome</keyword>
<dbReference type="EMBL" id="JAHHUM010000947">
    <property type="protein sequence ID" value="KAK5615565.1"/>
    <property type="molecule type" value="Genomic_DNA"/>
</dbReference>